<keyword evidence="7" id="KW-0645">Protease</keyword>
<dbReference type="GO" id="GO:0006508">
    <property type="term" value="P:proteolysis"/>
    <property type="evidence" value="ECO:0007669"/>
    <property type="project" value="UniProtKB-KW"/>
</dbReference>
<feature type="active site" description="Proton donor" evidence="15">
    <location>
        <position position="397"/>
    </location>
</feature>
<keyword evidence="6" id="KW-0963">Cytoplasm</keyword>
<dbReference type="Gene3D" id="2.60.40.1730">
    <property type="entry name" value="tricorn interacting facor f3 domain"/>
    <property type="match status" value="1"/>
</dbReference>
<dbReference type="MEROPS" id="M01.A26"/>
<keyword evidence="10 16" id="KW-0862">Zinc</keyword>
<evidence type="ECO:0000313" key="19">
    <source>
        <dbReference type="EMBL" id="KFK25582.1"/>
    </source>
</evidence>
<comment type="cofactor">
    <cofactor evidence="16">
        <name>Zn(2+)</name>
        <dbReference type="ChEBI" id="CHEBI:29105"/>
    </cofactor>
    <text evidence="16">Binds 1 zinc ion per subunit.</text>
</comment>
<dbReference type="PRINTS" id="PR00756">
    <property type="entry name" value="ALADIPTASE"/>
</dbReference>
<dbReference type="OrthoDB" id="79562at2759"/>
<evidence type="ECO:0000259" key="18">
    <source>
        <dbReference type="Pfam" id="PF17900"/>
    </source>
</evidence>
<evidence type="ECO:0000256" key="6">
    <source>
        <dbReference type="ARBA" id="ARBA00022490"/>
    </source>
</evidence>
<dbReference type="SUPFAM" id="SSF55486">
    <property type="entry name" value="Metalloproteases ('zincins'), catalytic domain"/>
    <property type="match status" value="1"/>
</dbReference>
<dbReference type="Pfam" id="PF01433">
    <property type="entry name" value="Peptidase_M1"/>
    <property type="match status" value="1"/>
</dbReference>
<feature type="active site" description="Proton acceptor" evidence="15">
    <location>
        <position position="310"/>
    </location>
</feature>
<dbReference type="GO" id="GO:0008270">
    <property type="term" value="F:zinc ion binding"/>
    <property type="evidence" value="ECO:0007669"/>
    <property type="project" value="InterPro"/>
</dbReference>
<evidence type="ECO:0000256" key="7">
    <source>
        <dbReference type="ARBA" id="ARBA00022670"/>
    </source>
</evidence>
<dbReference type="Proteomes" id="UP000029120">
    <property type="component" value="Chromosome 8"/>
</dbReference>
<dbReference type="PANTHER" id="PTHR45726:SF3">
    <property type="entry name" value="LEUKOTRIENE A-4 HYDROLASE"/>
    <property type="match status" value="1"/>
</dbReference>
<evidence type="ECO:0000256" key="16">
    <source>
        <dbReference type="PIRSR" id="PIRSR634015-3"/>
    </source>
</evidence>
<evidence type="ECO:0000256" key="8">
    <source>
        <dbReference type="ARBA" id="ARBA00022723"/>
    </source>
</evidence>
<evidence type="ECO:0000256" key="10">
    <source>
        <dbReference type="ARBA" id="ARBA00022833"/>
    </source>
</evidence>
<dbReference type="eggNOG" id="KOG1047">
    <property type="taxonomic scope" value="Eukaryota"/>
</dbReference>
<reference evidence="20" key="1">
    <citation type="journal article" date="2015" name="Nat. Plants">
        <title>Genome expansion of Arabis alpina linked with retrotransposition and reduced symmetric DNA methylation.</title>
        <authorList>
            <person name="Willing E.M."/>
            <person name="Rawat V."/>
            <person name="Mandakova T."/>
            <person name="Maumus F."/>
            <person name="James G.V."/>
            <person name="Nordstroem K.J."/>
            <person name="Becker C."/>
            <person name="Warthmann N."/>
            <person name="Chica C."/>
            <person name="Szarzynska B."/>
            <person name="Zytnicki M."/>
            <person name="Albani M.C."/>
            <person name="Kiefer C."/>
            <person name="Bergonzi S."/>
            <person name="Castaings L."/>
            <person name="Mateos J.L."/>
            <person name="Berns M.C."/>
            <person name="Bujdoso N."/>
            <person name="Piofczyk T."/>
            <person name="de Lorenzo L."/>
            <person name="Barrero-Sicilia C."/>
            <person name="Mateos I."/>
            <person name="Piednoel M."/>
            <person name="Hagmann J."/>
            <person name="Chen-Min-Tao R."/>
            <person name="Iglesias-Fernandez R."/>
            <person name="Schuster S.C."/>
            <person name="Alonso-Blanco C."/>
            <person name="Roudier F."/>
            <person name="Carbonero P."/>
            <person name="Paz-Ares J."/>
            <person name="Davis S.J."/>
            <person name="Pecinka A."/>
            <person name="Quesneville H."/>
            <person name="Colot V."/>
            <person name="Lysak M.A."/>
            <person name="Weigel D."/>
            <person name="Coupland G."/>
            <person name="Schneeberger K."/>
        </authorList>
    </citation>
    <scope>NUCLEOTIDE SEQUENCE [LARGE SCALE GENOMIC DNA]</scope>
    <source>
        <strain evidence="20">cv. Pajares</strain>
    </source>
</reference>
<keyword evidence="20" id="KW-1185">Reference proteome</keyword>
<dbReference type="InterPro" id="IPR001930">
    <property type="entry name" value="Peptidase_M1"/>
</dbReference>
<dbReference type="AlphaFoldDB" id="A0A087G6T0"/>
<evidence type="ECO:0000256" key="12">
    <source>
        <dbReference type="ARBA" id="ARBA00030177"/>
    </source>
</evidence>
<dbReference type="InterPro" id="IPR014782">
    <property type="entry name" value="Peptidase_M1_dom"/>
</dbReference>
<dbReference type="CDD" id="cd09599">
    <property type="entry name" value="M1_LTA4H"/>
    <property type="match status" value="1"/>
</dbReference>
<feature type="domain" description="Peptidase M1 membrane alanine aminopeptidase" evidence="17">
    <location>
        <begin position="254"/>
        <end position="443"/>
    </location>
</feature>
<dbReference type="PANTHER" id="PTHR45726">
    <property type="entry name" value="LEUKOTRIENE A-4 HYDROLASE"/>
    <property type="match status" value="1"/>
</dbReference>
<evidence type="ECO:0000256" key="15">
    <source>
        <dbReference type="PIRSR" id="PIRSR634015-1"/>
    </source>
</evidence>
<protein>
    <recommendedName>
        <fullName evidence="14">Leucine aminopeptidase</fullName>
        <ecNumber evidence="5">3.3.2.10</ecNumber>
    </recommendedName>
    <alternativeName>
        <fullName evidence="12">Epoxide hydrolase</fullName>
    </alternativeName>
    <alternativeName>
        <fullName evidence="13">Leukotriene A-4 hydrolase homolog</fullName>
    </alternativeName>
</protein>
<evidence type="ECO:0000256" key="9">
    <source>
        <dbReference type="ARBA" id="ARBA00022801"/>
    </source>
</evidence>
<dbReference type="OMA" id="CTALQWM"/>
<accession>A0A087G6T0</accession>
<evidence type="ECO:0000256" key="11">
    <source>
        <dbReference type="ARBA" id="ARBA00023049"/>
    </source>
</evidence>
<dbReference type="EMBL" id="CM002876">
    <property type="protein sequence ID" value="KFK25582.1"/>
    <property type="molecule type" value="Genomic_DNA"/>
</dbReference>
<evidence type="ECO:0000256" key="1">
    <source>
        <dbReference type="ARBA" id="ARBA00001268"/>
    </source>
</evidence>
<evidence type="ECO:0000259" key="17">
    <source>
        <dbReference type="Pfam" id="PF01433"/>
    </source>
</evidence>
<dbReference type="InterPro" id="IPR049980">
    <property type="entry name" value="LTA4H_cat"/>
</dbReference>
<comment type="similarity">
    <text evidence="4">Belongs to the peptidase M1 family.</text>
</comment>
<dbReference type="Gramene" id="KFK25582">
    <property type="protein sequence ID" value="KFK25582"/>
    <property type="gene ID" value="AALP_AA8G133600"/>
</dbReference>
<dbReference type="EC" id="3.3.2.10" evidence="5"/>
<feature type="binding site" evidence="16">
    <location>
        <position position="313"/>
    </location>
    <ligand>
        <name>Zn(2+)</name>
        <dbReference type="ChEBI" id="CHEBI:29105"/>
        <note>catalytic</note>
    </ligand>
</feature>
<dbReference type="Gene3D" id="3.30.2010.30">
    <property type="match status" value="1"/>
</dbReference>
<dbReference type="SUPFAM" id="SSF63737">
    <property type="entry name" value="Leukotriene A4 hydrolase N-terminal domain"/>
    <property type="match status" value="1"/>
</dbReference>
<dbReference type="FunFam" id="1.10.390.10:FF:000003">
    <property type="entry name" value="Leukotriene A(4) hydrolase"/>
    <property type="match status" value="1"/>
</dbReference>
<keyword evidence="9" id="KW-0378">Hydrolase</keyword>
<comment type="catalytic activity">
    <reaction evidence="1">
        <text>an epoxide + H2O = an ethanediol</text>
        <dbReference type="Rhea" id="RHEA:19037"/>
        <dbReference type="ChEBI" id="CHEBI:15377"/>
        <dbReference type="ChEBI" id="CHEBI:32955"/>
        <dbReference type="ChEBI" id="CHEBI:140594"/>
        <dbReference type="EC" id="3.3.2.10"/>
    </reaction>
</comment>
<feature type="domain" description="Aminopeptidase N-like N-terminal" evidence="18">
    <location>
        <begin position="19"/>
        <end position="162"/>
    </location>
</feature>
<keyword evidence="8 16" id="KW-0479">Metal-binding</keyword>
<evidence type="ECO:0000313" key="20">
    <source>
        <dbReference type="Proteomes" id="UP000029120"/>
    </source>
</evidence>
<comment type="subcellular location">
    <subcellularLocation>
        <location evidence="3">Cytoplasm</location>
    </subcellularLocation>
</comment>
<feature type="binding site" evidence="16">
    <location>
        <position position="309"/>
    </location>
    <ligand>
        <name>Zn(2+)</name>
        <dbReference type="ChEBI" id="CHEBI:29105"/>
        <note>catalytic</note>
    </ligand>
</feature>
<dbReference type="InterPro" id="IPR042097">
    <property type="entry name" value="Aminopeptidase_N-like_N_sf"/>
</dbReference>
<dbReference type="InterPro" id="IPR034015">
    <property type="entry name" value="M1_LTA4H"/>
</dbReference>
<sequence>MAPIDPHSFIDSTHPLTTHVSLSLYLDFNTQIIHASALLTLSSSFSGDLSLDSRSISINTILDPKTLDPLPYSISTNPDRIRGTEIIVSLSGQSSLLLVYSTSPSASALQWLSPLQTFSKTHPYVYTQCQAIHARSIFPCQDTPAARIRYDVVMNIPTSLSAVMSARHVRRRIPRPEEGKQLEAGSLGESLWCGEDRVVEEFAMDQPIPPYLFAFAVGALGFREVGPRTRVYGESAAVEVLDAAALEFAGTEEMIKQGEMLFGDYEWERFDLLVLPPSFPYGGMENPRMVFLTPTVIKGDATGAQVVAHELAHSWTGNLITNINNEHFWLNEGFTTYAERRIVEVCQGADIATLNIGIGWRGLTDEMERFKDNLECTKLWNKQEGVDPDDVYSQVPYEKGFQFVLRIERQVGRTAFDEFLKKYIATFKFKSIDTNTFVEFLKANIPGIEKEINLQLWTEGVGIPEDAYEPVSNIYTKIISLAKEFKEGRMPSEEEVAEWSGQEWELYLENLPKSCEPSQVLYTLPFFL</sequence>
<dbReference type="InterPro" id="IPR045357">
    <property type="entry name" value="Aminopeptidase_N-like_N"/>
</dbReference>
<evidence type="ECO:0000256" key="3">
    <source>
        <dbReference type="ARBA" id="ARBA00004496"/>
    </source>
</evidence>
<keyword evidence="11" id="KW-0482">Metalloprotease</keyword>
<dbReference type="FunFam" id="3.30.2010.30:FF:000001">
    <property type="entry name" value="Leukotriene A(4) hydrolase"/>
    <property type="match status" value="1"/>
</dbReference>
<evidence type="ECO:0000256" key="2">
    <source>
        <dbReference type="ARBA" id="ARBA00002142"/>
    </source>
</evidence>
<feature type="binding site" evidence="16">
    <location>
        <position position="332"/>
    </location>
    <ligand>
        <name>Zn(2+)</name>
        <dbReference type="ChEBI" id="CHEBI:29105"/>
        <note>catalytic</note>
    </ligand>
</feature>
<gene>
    <name evidence="19" type="ordered locus">AALP_Aa8g133600</name>
</gene>
<dbReference type="InterPro" id="IPR027268">
    <property type="entry name" value="Peptidase_M4/M1_CTD_sf"/>
</dbReference>
<evidence type="ECO:0000256" key="5">
    <source>
        <dbReference type="ARBA" id="ARBA00013006"/>
    </source>
</evidence>
<comment type="function">
    <text evidence="2">Aminopeptidase that preferentially cleaves di- and tripeptides. Also has low epoxide hydrolase activity (in vitro). Can hydrolyze the epoxide leukotriene LTA(4) but it forms preferentially 5,6-dihydroxy-7,9,11,14-eicosatetraenoic acid rather than the cytokine leukotriene B(4) as the product compared to the homologous mammalian enzyme (in vitro).</text>
</comment>
<dbReference type="GO" id="GO:0008237">
    <property type="term" value="F:metallopeptidase activity"/>
    <property type="evidence" value="ECO:0007669"/>
    <property type="project" value="UniProtKB-KW"/>
</dbReference>
<dbReference type="Pfam" id="PF17900">
    <property type="entry name" value="Peptidase_M1_N"/>
    <property type="match status" value="1"/>
</dbReference>
<evidence type="ECO:0000256" key="13">
    <source>
        <dbReference type="ARBA" id="ARBA00031416"/>
    </source>
</evidence>
<organism evidence="19 20">
    <name type="scientific">Arabis alpina</name>
    <name type="common">Alpine rock-cress</name>
    <dbReference type="NCBI Taxonomy" id="50452"/>
    <lineage>
        <taxon>Eukaryota</taxon>
        <taxon>Viridiplantae</taxon>
        <taxon>Streptophyta</taxon>
        <taxon>Embryophyta</taxon>
        <taxon>Tracheophyta</taxon>
        <taxon>Spermatophyta</taxon>
        <taxon>Magnoliopsida</taxon>
        <taxon>eudicotyledons</taxon>
        <taxon>Gunneridae</taxon>
        <taxon>Pentapetalae</taxon>
        <taxon>rosids</taxon>
        <taxon>malvids</taxon>
        <taxon>Brassicales</taxon>
        <taxon>Brassicaceae</taxon>
        <taxon>Arabideae</taxon>
        <taxon>Arabis</taxon>
    </lineage>
</organism>
<evidence type="ECO:0000256" key="4">
    <source>
        <dbReference type="ARBA" id="ARBA00010136"/>
    </source>
</evidence>
<name>A0A087G6T0_ARAAL</name>
<proteinExistence type="inferred from homology"/>
<dbReference type="GO" id="GO:0005829">
    <property type="term" value="C:cytosol"/>
    <property type="evidence" value="ECO:0007669"/>
    <property type="project" value="TreeGrafter"/>
</dbReference>
<evidence type="ECO:0000256" key="14">
    <source>
        <dbReference type="ARBA" id="ARBA00071930"/>
    </source>
</evidence>
<dbReference type="GO" id="GO:0004301">
    <property type="term" value="F:epoxide hydrolase activity"/>
    <property type="evidence" value="ECO:0007669"/>
    <property type="project" value="UniProtKB-EC"/>
</dbReference>
<dbReference type="Gene3D" id="1.10.390.10">
    <property type="entry name" value="Neutral Protease Domain 2"/>
    <property type="match status" value="1"/>
</dbReference>